<dbReference type="VEuPathDB" id="TrichDB:TVAGG3_0779110"/>
<dbReference type="InParanoid" id="A2E6T2"/>
<reference evidence="1" key="2">
    <citation type="journal article" date="2007" name="Science">
        <title>Draft genome sequence of the sexually transmitted pathogen Trichomonas vaginalis.</title>
        <authorList>
            <person name="Carlton J.M."/>
            <person name="Hirt R.P."/>
            <person name="Silva J.C."/>
            <person name="Delcher A.L."/>
            <person name="Schatz M."/>
            <person name="Zhao Q."/>
            <person name="Wortman J.R."/>
            <person name="Bidwell S.L."/>
            <person name="Alsmark U.C.M."/>
            <person name="Besteiro S."/>
            <person name="Sicheritz-Ponten T."/>
            <person name="Noel C.J."/>
            <person name="Dacks J.B."/>
            <person name="Foster P.G."/>
            <person name="Simillion C."/>
            <person name="Van de Peer Y."/>
            <person name="Miranda-Saavedra D."/>
            <person name="Barton G.J."/>
            <person name="Westrop G.D."/>
            <person name="Mueller S."/>
            <person name="Dessi D."/>
            <person name="Fiori P.L."/>
            <person name="Ren Q."/>
            <person name="Paulsen I."/>
            <person name="Zhang H."/>
            <person name="Bastida-Corcuera F.D."/>
            <person name="Simoes-Barbosa A."/>
            <person name="Brown M.T."/>
            <person name="Hayes R.D."/>
            <person name="Mukherjee M."/>
            <person name="Okumura C.Y."/>
            <person name="Schneider R."/>
            <person name="Smith A.J."/>
            <person name="Vanacova S."/>
            <person name="Villalvazo M."/>
            <person name="Haas B.J."/>
            <person name="Pertea M."/>
            <person name="Feldblyum T.V."/>
            <person name="Utterback T.R."/>
            <person name="Shu C.L."/>
            <person name="Osoegawa K."/>
            <person name="de Jong P.J."/>
            <person name="Hrdy I."/>
            <person name="Horvathova L."/>
            <person name="Zubacova Z."/>
            <person name="Dolezal P."/>
            <person name="Malik S.B."/>
            <person name="Logsdon J.M. Jr."/>
            <person name="Henze K."/>
            <person name="Gupta A."/>
            <person name="Wang C.C."/>
            <person name="Dunne R.L."/>
            <person name="Upcroft J.A."/>
            <person name="Upcroft P."/>
            <person name="White O."/>
            <person name="Salzberg S.L."/>
            <person name="Tang P."/>
            <person name="Chiu C.-H."/>
            <person name="Lee Y.-S."/>
            <person name="Embley T.M."/>
            <person name="Coombs G.H."/>
            <person name="Mottram J.C."/>
            <person name="Tachezy J."/>
            <person name="Fraser-Liggett C.M."/>
            <person name="Johnson P.J."/>
        </authorList>
    </citation>
    <scope>NUCLEOTIDE SEQUENCE [LARGE SCALE GENOMIC DNA]</scope>
    <source>
        <strain evidence="1">G3</strain>
    </source>
</reference>
<dbReference type="KEGG" id="tva:4769630"/>
<dbReference type="RefSeq" id="XP_001323899.1">
    <property type="nucleotide sequence ID" value="XM_001323864.1"/>
</dbReference>
<gene>
    <name evidence="1" type="ORF">TVAG_159030</name>
</gene>
<dbReference type="VEuPathDB" id="TrichDB:TVAG_159030"/>
<protein>
    <submittedName>
        <fullName evidence="1">Uncharacterized protein</fullName>
    </submittedName>
</protein>
<reference evidence="1" key="1">
    <citation type="submission" date="2006-10" db="EMBL/GenBank/DDBJ databases">
        <authorList>
            <person name="Amadeo P."/>
            <person name="Zhao Q."/>
            <person name="Wortman J."/>
            <person name="Fraser-Liggett C."/>
            <person name="Carlton J."/>
        </authorList>
    </citation>
    <scope>NUCLEOTIDE SEQUENCE</scope>
    <source>
        <strain evidence="1">G3</strain>
    </source>
</reference>
<dbReference type="Proteomes" id="UP000001542">
    <property type="component" value="Unassembled WGS sequence"/>
</dbReference>
<dbReference type="AlphaFoldDB" id="A2E6T2"/>
<evidence type="ECO:0000313" key="1">
    <source>
        <dbReference type="EMBL" id="EAY11676.1"/>
    </source>
</evidence>
<organism evidence="1 2">
    <name type="scientific">Trichomonas vaginalis (strain ATCC PRA-98 / G3)</name>
    <dbReference type="NCBI Taxonomy" id="412133"/>
    <lineage>
        <taxon>Eukaryota</taxon>
        <taxon>Metamonada</taxon>
        <taxon>Parabasalia</taxon>
        <taxon>Trichomonadida</taxon>
        <taxon>Trichomonadidae</taxon>
        <taxon>Trichomonas</taxon>
    </lineage>
</organism>
<name>A2E6T2_TRIV3</name>
<evidence type="ECO:0000313" key="2">
    <source>
        <dbReference type="Proteomes" id="UP000001542"/>
    </source>
</evidence>
<sequence>MVPLAIIYNIGFPLGLMITPHENKEAYSEFFQVIINDTDITREELQKHPILADQGSAIKSFCESFGLKKLHCLRHFMENFGANGVLAAIVCDILTAQTKDLFDGAYNLYAPVINYWHQTSQITPKEFKKWSKIQNEKQSLALYLRNPRISSSNHIESLHKQLQQKIHQRCAISFLEKLTCITEYLIERINKSNYPDKQNATVYYNKMKKDAKRIVTFERLNLNDDNTIDSVITRLDNFSKNIPSTLPKYGINIPNQYELAIRQLKNIRWPELANIPRISSYKIEFLSNSDAEIPKIGNKSMRSKAAIPKKVDKFLTQSVEQEFTPEGLLNENMKLYFTSKLLGLGSLEKASLFLEFYINKEAGDIYDAQKFINFLFEKSKDKKFVKIVNDFKKFY</sequence>
<proteinExistence type="predicted"/>
<dbReference type="EMBL" id="DS113315">
    <property type="protein sequence ID" value="EAY11676.1"/>
    <property type="molecule type" value="Genomic_DNA"/>
</dbReference>
<accession>A2E6T2</accession>
<keyword evidence="2" id="KW-1185">Reference proteome</keyword>